<accession>A0A5N1IKK5</accession>
<dbReference type="PANTHER" id="PTHR10755:SF0">
    <property type="entry name" value="OXYGEN-DEPENDENT COPROPORPHYRINOGEN-III OXIDASE, MITOCHONDRIAL"/>
    <property type="match status" value="1"/>
</dbReference>
<evidence type="ECO:0000313" key="8">
    <source>
        <dbReference type="EMBL" id="KAA9325194.1"/>
    </source>
</evidence>
<dbReference type="PANTHER" id="PTHR10755">
    <property type="entry name" value="COPROPORPHYRINOGEN III OXIDASE, MITOCHONDRIAL"/>
    <property type="match status" value="1"/>
</dbReference>
<dbReference type="Gene3D" id="3.40.1500.10">
    <property type="entry name" value="Coproporphyrinogen III oxidase, aerobic"/>
    <property type="match status" value="1"/>
</dbReference>
<keyword evidence="6" id="KW-0350">Heme biosynthesis</keyword>
<dbReference type="GO" id="GO:0006782">
    <property type="term" value="P:protoporphyrinogen IX biosynthetic process"/>
    <property type="evidence" value="ECO:0007669"/>
    <property type="project" value="TreeGrafter"/>
</dbReference>
<dbReference type="SUPFAM" id="SSF102886">
    <property type="entry name" value="Coproporphyrinogen III oxidase"/>
    <property type="match status" value="1"/>
</dbReference>
<dbReference type="InterPro" id="IPR001260">
    <property type="entry name" value="Coprogen_oxidase_aer"/>
</dbReference>
<dbReference type="InterPro" id="IPR036406">
    <property type="entry name" value="Coprogen_oxidase_aer_sf"/>
</dbReference>
<evidence type="ECO:0000256" key="4">
    <source>
        <dbReference type="ARBA" id="ARBA00012869"/>
    </source>
</evidence>
<comment type="caution">
    <text evidence="8">The sequence shown here is derived from an EMBL/GenBank/DDBJ whole genome shotgun (WGS) entry which is preliminary data.</text>
</comment>
<evidence type="ECO:0000256" key="2">
    <source>
        <dbReference type="ARBA" id="ARBA00010644"/>
    </source>
</evidence>
<dbReference type="Pfam" id="PF01218">
    <property type="entry name" value="Coprogen_oxidas"/>
    <property type="match status" value="1"/>
</dbReference>
<evidence type="ECO:0000256" key="5">
    <source>
        <dbReference type="ARBA" id="ARBA00023002"/>
    </source>
</evidence>
<keyword evidence="7" id="KW-0627">Porphyrin biosynthesis</keyword>
<evidence type="ECO:0000256" key="7">
    <source>
        <dbReference type="ARBA" id="ARBA00023244"/>
    </source>
</evidence>
<keyword evidence="5 8" id="KW-0560">Oxidoreductase</keyword>
<evidence type="ECO:0000256" key="1">
    <source>
        <dbReference type="ARBA" id="ARBA00005168"/>
    </source>
</evidence>
<evidence type="ECO:0000256" key="3">
    <source>
        <dbReference type="ARBA" id="ARBA00011738"/>
    </source>
</evidence>
<keyword evidence="9" id="KW-1185">Reference proteome</keyword>
<evidence type="ECO:0000256" key="6">
    <source>
        <dbReference type="ARBA" id="ARBA00023133"/>
    </source>
</evidence>
<name>A0A5N1IKK5_9BACT</name>
<proteinExistence type="inferred from homology"/>
<gene>
    <name evidence="8" type="primary">hemF</name>
    <name evidence="8" type="ORF">F0P94_18370</name>
</gene>
<dbReference type="NCBIfam" id="NF003727">
    <property type="entry name" value="PRK05330.1"/>
    <property type="match status" value="1"/>
</dbReference>
<reference evidence="8 9" key="1">
    <citation type="submission" date="2019-09" db="EMBL/GenBank/DDBJ databases">
        <title>Genome sequence of Adhaeribacter sp. M2.</title>
        <authorList>
            <person name="Srinivasan S."/>
        </authorList>
    </citation>
    <scope>NUCLEOTIDE SEQUENCE [LARGE SCALE GENOMIC DNA]</scope>
    <source>
        <strain evidence="8 9">M2</strain>
    </source>
</reference>
<evidence type="ECO:0000313" key="9">
    <source>
        <dbReference type="Proteomes" id="UP000326570"/>
    </source>
</evidence>
<sequence>MREQVEKFMRQFQDDLCQALEECDGRARFHEDPWQHHTGGGGRTRVIQNGNVLEKGGVNFSAVTGSLPEKVAKSLLLPDPNYFATGVSVVLHPENPMVPITHMNVRYFEAGNGDAWFGGGIDLTPIYVDKTQARFFHQQLKNVCDRHHASYYPEFKKWADEYFYITHRQETRGIGGVFFDRMMANENFTIEDRFNFVKDLAYTFAPTYTSIVNKNRDLPYTEKHKQWHLLRRGRYVEFNLAIDRGTKFGLETSGRIESILMSLPTLASWEYNFQPDPGSREAETQSLLKKDIDWLNIF</sequence>
<dbReference type="PIRSF" id="PIRSF000166">
    <property type="entry name" value="Coproporphyri_ox"/>
    <property type="match status" value="1"/>
</dbReference>
<dbReference type="GO" id="GO:0004109">
    <property type="term" value="F:coproporphyrinogen oxidase activity"/>
    <property type="evidence" value="ECO:0007669"/>
    <property type="project" value="UniProtKB-EC"/>
</dbReference>
<dbReference type="RefSeq" id="WP_150905809.1">
    <property type="nucleotide sequence ID" value="NZ_VTWT01000013.1"/>
</dbReference>
<dbReference type="PRINTS" id="PR00073">
    <property type="entry name" value="COPRGNOXDASE"/>
</dbReference>
<comment type="subunit">
    <text evidence="3">Homodimer.</text>
</comment>
<protein>
    <recommendedName>
        <fullName evidence="4">coproporphyrinogen oxidase</fullName>
        <ecNumber evidence="4">1.3.3.3</ecNumber>
    </recommendedName>
</protein>
<dbReference type="EC" id="1.3.3.3" evidence="4"/>
<dbReference type="AlphaFoldDB" id="A0A5N1IKK5"/>
<dbReference type="InterPro" id="IPR018375">
    <property type="entry name" value="Coprogen_oxidase_CS"/>
</dbReference>
<dbReference type="GO" id="GO:0005737">
    <property type="term" value="C:cytoplasm"/>
    <property type="evidence" value="ECO:0007669"/>
    <property type="project" value="TreeGrafter"/>
</dbReference>
<dbReference type="Proteomes" id="UP000326570">
    <property type="component" value="Unassembled WGS sequence"/>
</dbReference>
<comment type="pathway">
    <text evidence="1">Porphyrin-containing compound metabolism; protoporphyrin-IX biosynthesis; protoporphyrinogen-IX from coproporphyrinogen-III (O2 route): step 1/1.</text>
</comment>
<organism evidence="8 9">
    <name type="scientific">Adhaeribacter soli</name>
    <dbReference type="NCBI Taxonomy" id="2607655"/>
    <lineage>
        <taxon>Bacteria</taxon>
        <taxon>Pseudomonadati</taxon>
        <taxon>Bacteroidota</taxon>
        <taxon>Cytophagia</taxon>
        <taxon>Cytophagales</taxon>
        <taxon>Hymenobacteraceae</taxon>
        <taxon>Adhaeribacter</taxon>
    </lineage>
</organism>
<comment type="similarity">
    <text evidence="2">Belongs to the aerobic coproporphyrinogen-III oxidase family.</text>
</comment>
<dbReference type="EMBL" id="VTWT01000013">
    <property type="protein sequence ID" value="KAA9325194.1"/>
    <property type="molecule type" value="Genomic_DNA"/>
</dbReference>
<dbReference type="PROSITE" id="PS01021">
    <property type="entry name" value="COPROGEN_OXIDASE"/>
    <property type="match status" value="1"/>
</dbReference>